<reference evidence="1 2" key="1">
    <citation type="submission" date="2016-10" db="EMBL/GenBank/DDBJ databases">
        <authorList>
            <person name="de Groot N.N."/>
        </authorList>
    </citation>
    <scope>NUCLEOTIDE SEQUENCE [LARGE SCALE GENOMIC DNA]</scope>
    <source>
        <strain evidence="1 2">DSM 18610</strain>
    </source>
</reference>
<feature type="non-terminal residue" evidence="1">
    <location>
        <position position="1"/>
    </location>
</feature>
<organism evidence="1 2">
    <name type="scientific">Pedobacter rhizosphaerae</name>
    <dbReference type="NCBI Taxonomy" id="390241"/>
    <lineage>
        <taxon>Bacteria</taxon>
        <taxon>Pseudomonadati</taxon>
        <taxon>Bacteroidota</taxon>
        <taxon>Sphingobacteriia</taxon>
        <taxon>Sphingobacteriales</taxon>
        <taxon>Sphingobacteriaceae</taxon>
        <taxon>Pedobacter</taxon>
    </lineage>
</organism>
<evidence type="ECO:0000313" key="2">
    <source>
        <dbReference type="Proteomes" id="UP000199572"/>
    </source>
</evidence>
<gene>
    <name evidence="1" type="ORF">SAMN04488023_1433</name>
</gene>
<dbReference type="AlphaFoldDB" id="A0A1H9VHB4"/>
<protein>
    <submittedName>
        <fullName evidence="1">Uncharacterized protein</fullName>
    </submittedName>
</protein>
<dbReference type="Proteomes" id="UP000199572">
    <property type="component" value="Unassembled WGS sequence"/>
</dbReference>
<accession>A0A1H9VHB4</accession>
<evidence type="ECO:0000313" key="1">
    <source>
        <dbReference type="EMBL" id="SES20854.1"/>
    </source>
</evidence>
<dbReference type="EMBL" id="FOGG01000043">
    <property type="protein sequence ID" value="SES20854.1"/>
    <property type="molecule type" value="Genomic_DNA"/>
</dbReference>
<sequence length="48" mass="5826">TDVIWTLDNRQTFHFHTSIFHMKEEWMMDLAILYLNHQAIQTIADHVI</sequence>
<name>A0A1H9VHB4_9SPHI</name>
<proteinExistence type="predicted"/>
<keyword evidence="2" id="KW-1185">Reference proteome</keyword>